<comment type="caution">
    <text evidence="3">The sequence shown here is derived from an EMBL/GenBank/DDBJ whole genome shotgun (WGS) entry which is preliminary data.</text>
</comment>
<dbReference type="PANTHER" id="PTHR46182:SF2">
    <property type="entry name" value="FI19480P1"/>
    <property type="match status" value="1"/>
</dbReference>
<dbReference type="InterPro" id="IPR029865">
    <property type="entry name" value="KIAA0319-like"/>
</dbReference>
<evidence type="ECO:0000256" key="1">
    <source>
        <dbReference type="SAM" id="MobiDB-lite"/>
    </source>
</evidence>
<dbReference type="PANTHER" id="PTHR46182">
    <property type="entry name" value="FI19480P1"/>
    <property type="match status" value="1"/>
</dbReference>
<dbReference type="SUPFAM" id="SSF49373">
    <property type="entry name" value="Invasin/intimin cell-adhesion fragments"/>
    <property type="match status" value="2"/>
</dbReference>
<feature type="domain" description="PKD" evidence="2">
    <location>
        <begin position="834"/>
        <end position="919"/>
    </location>
</feature>
<name>A0ABD5NPQ5_9EURY</name>
<organism evidence="3 4">
    <name type="scientific">Halovivax cerinus</name>
    <dbReference type="NCBI Taxonomy" id="1487865"/>
    <lineage>
        <taxon>Archaea</taxon>
        <taxon>Methanobacteriati</taxon>
        <taxon>Methanobacteriota</taxon>
        <taxon>Stenosarchaea group</taxon>
        <taxon>Halobacteria</taxon>
        <taxon>Halobacteriales</taxon>
        <taxon>Natrialbaceae</taxon>
        <taxon>Halovivax</taxon>
    </lineage>
</organism>
<evidence type="ECO:0000313" key="4">
    <source>
        <dbReference type="Proteomes" id="UP001595846"/>
    </source>
</evidence>
<dbReference type="SUPFAM" id="SSF49299">
    <property type="entry name" value="PKD domain"/>
    <property type="match status" value="6"/>
</dbReference>
<proteinExistence type="predicted"/>
<feature type="region of interest" description="Disordered" evidence="1">
    <location>
        <begin position="404"/>
        <end position="433"/>
    </location>
</feature>
<dbReference type="Pfam" id="PF18911">
    <property type="entry name" value="PKD_4"/>
    <property type="match status" value="6"/>
</dbReference>
<feature type="region of interest" description="Disordered" evidence="1">
    <location>
        <begin position="1599"/>
        <end position="1636"/>
    </location>
</feature>
<reference evidence="3 4" key="1">
    <citation type="journal article" date="2019" name="Int. J. Syst. Evol. Microbiol.">
        <title>The Global Catalogue of Microorganisms (GCM) 10K type strain sequencing project: providing services to taxonomists for standard genome sequencing and annotation.</title>
        <authorList>
            <consortium name="The Broad Institute Genomics Platform"/>
            <consortium name="The Broad Institute Genome Sequencing Center for Infectious Disease"/>
            <person name="Wu L."/>
            <person name="Ma J."/>
        </authorList>
    </citation>
    <scope>NUCLEOTIDE SEQUENCE [LARGE SCALE GENOMIC DNA]</scope>
    <source>
        <strain evidence="3 4">IBRC-M 10256</strain>
    </source>
</reference>
<feature type="compositionally biased region" description="Low complexity" evidence="1">
    <location>
        <begin position="1615"/>
        <end position="1625"/>
    </location>
</feature>
<dbReference type="InterPro" id="IPR013783">
    <property type="entry name" value="Ig-like_fold"/>
</dbReference>
<gene>
    <name evidence="3" type="ORF">ACFOUR_11600</name>
</gene>
<dbReference type="PROSITE" id="PS50093">
    <property type="entry name" value="PKD"/>
    <property type="match status" value="6"/>
</dbReference>
<keyword evidence="4" id="KW-1185">Reference proteome</keyword>
<accession>A0ABD5NPQ5</accession>
<dbReference type="GeneID" id="73902726"/>
<dbReference type="SMART" id="SM00089">
    <property type="entry name" value="PKD"/>
    <property type="match status" value="6"/>
</dbReference>
<evidence type="ECO:0000259" key="2">
    <source>
        <dbReference type="PROSITE" id="PS50093"/>
    </source>
</evidence>
<dbReference type="InterPro" id="IPR022409">
    <property type="entry name" value="PKD/Chitinase_dom"/>
</dbReference>
<feature type="domain" description="PKD" evidence="2">
    <location>
        <begin position="408"/>
        <end position="489"/>
    </location>
</feature>
<dbReference type="InterPro" id="IPR008964">
    <property type="entry name" value="Invasin/intimin_cell_adhesion"/>
</dbReference>
<dbReference type="EMBL" id="JBHSAQ010000010">
    <property type="protein sequence ID" value="MFC3959008.1"/>
    <property type="molecule type" value="Genomic_DNA"/>
</dbReference>
<feature type="domain" description="PKD" evidence="2">
    <location>
        <begin position="663"/>
        <end position="748"/>
    </location>
</feature>
<dbReference type="RefSeq" id="WP_256533595.1">
    <property type="nucleotide sequence ID" value="NZ_CP101824.1"/>
</dbReference>
<dbReference type="Gene3D" id="2.60.40.10">
    <property type="entry name" value="Immunoglobulins"/>
    <property type="match status" value="12"/>
</dbReference>
<sequence>MNRRRLLFGVLALGFVLLAGAGTAAADAPNCADVTYTQSNGAYEIDSVEKLQCISSQGLDADYVLTENIDASETATWNGGDGFDPIGDVDFSRDDWFTGTFDGNGNEISGLTISRPNERFTGLFDGIGATGSVAHLRLSGAVLDTYSQTGILTGENQGTISDVTVEGTVSGDSAQVGGLVGLNGGIVTRSSSFGSVSGGNYVGGLVGDQVASNADAITQSYAASTVSTSPQYYGGLVGRNNGDIPLDTTYWNTDLTDQGVVDSPAPPIGLTTDEMQGADAVSHMDGLDFDTVWKTRTNPAGYPLLRSFVDPASVSFGSPSISTESVSAGDTVDASITVENAGKLAGRYNVSLAVDGTIEEWVNGTIDGGSTETVAITQTLTDIGDRSVTVTGGSATATETVSVSDETAPTAEAGVDKTTDEDTTLAFDGSGSTDNGNIDSFEWKFDDDSTATGKTAGHTYADPGTYTVTLTVTDAAGNTDIDTAIVTVEDVTDPSADVGGDRTIDEDAIRTFDASASSDNVDVVSYEWDFGDDTTATGETVEHAYADPDEYIVTLTVTDGAGNTDTDTVTVTVEDVTPPAADAGADQTVDEDSSVSFDASASSDNVGIASYAWDLGDGSTATGETATHTYTDPGEYTATLTVADDAGNTDTDTVTVTVEDVTAPTADAGSGLTADEDTAISFDASASTDNDAIATYVWDLGDGSTATGETATHTYTDPGTYTVTLTVTDEVGNTDTDTVTVTVEDVTVPTADAGSDLTGDEDSSVSFDASASTDNDAIASYAWDFGDGSTATGETATHTYADPGTYTATLTVTDDAGNTDTDTVTVTVEDVTAPTADATTNESTGTATEAIAFDGSGSIDNHAIASYAWDLGDGSTAAGETVEHTYDAPGAYTVTLTVTDDAGTTDTATVTVTVEPGPATAVTVETQPSDSTAGDSITGPPAALVTDTKGNPVPDVPVDVAVSLGGGAITDGETTLETDANGVATFDDLVVETADAYRLRFSIDDDGTVESSDWVDSTVFDVTSAAVDSVAVETHPADTTAGEAIAGPPTAIVSDQYGNPVPGVDVEVTVNGSFAGGATTNATGADGTATFSALVVDAAGSYELSFEVAGRAAVTTEAFTVDAGQAASVAVVTQPGETIDGDSIAGPPTALVVDASGNPVAGVDVTATVNDTFESGATTVQTAADGTATFADLVVDSTGRYALTFEAAGVGSAATSDGFAVLAPANISVSVLDPATAEIAPNESLSVTAAVSNGGDLEGTQDVEFRLDGEAVSARTVTLGGGESTTVAFDNVSTSHLGPGDYAYGVYGIEGDATGTLTVLEPAVFEVSDLSPGDVTADASESVDVTATVTNTGQVGGTERVTLTLDGADRGNRTVDLDGGKSTPVTYEDVSLPSSSGEYRYAVGTTDDEASAIATVESSPLPPRTPISVRSATLETDVVSVGEPVTIEATIENPRKTSVHVSSALSVDGDGVETATVRVPADGTQTITFERAFDAPGEYDLAVDGVSAGTVTVTEESSVPSVVDVVLVTDEVVAGEEVIVEATVENSGTEERTHVVTLSLDGTIVANETIALGAGDREPVTVTHVVDEPGTYTLTVGDDGFDVTVSPAGSSTDASENSGESGGSETPDEPSSTDGVPGFGVFGAVLALCAVAIRRSRR</sequence>
<dbReference type="Gene3D" id="2.160.20.110">
    <property type="match status" value="1"/>
</dbReference>
<feature type="region of interest" description="Disordered" evidence="1">
    <location>
        <begin position="1372"/>
        <end position="1393"/>
    </location>
</feature>
<feature type="domain" description="PKD" evidence="2">
    <location>
        <begin position="578"/>
        <end position="663"/>
    </location>
</feature>
<dbReference type="InterPro" id="IPR035986">
    <property type="entry name" value="PKD_dom_sf"/>
</dbReference>
<feature type="domain" description="PKD" evidence="2">
    <location>
        <begin position="748"/>
        <end position="833"/>
    </location>
</feature>
<feature type="domain" description="PKD" evidence="2">
    <location>
        <begin position="493"/>
        <end position="574"/>
    </location>
</feature>
<dbReference type="Proteomes" id="UP001595846">
    <property type="component" value="Unassembled WGS sequence"/>
</dbReference>
<dbReference type="InterPro" id="IPR000601">
    <property type="entry name" value="PKD_dom"/>
</dbReference>
<evidence type="ECO:0000313" key="3">
    <source>
        <dbReference type="EMBL" id="MFC3959008.1"/>
    </source>
</evidence>
<protein>
    <submittedName>
        <fullName evidence="3">PKD domain-containing protein</fullName>
    </submittedName>
</protein>
<dbReference type="CDD" id="cd00146">
    <property type="entry name" value="PKD"/>
    <property type="match status" value="6"/>
</dbReference>